<evidence type="ECO:0000259" key="18">
    <source>
        <dbReference type="Pfam" id="PF08801"/>
    </source>
</evidence>
<dbReference type="Gene3D" id="1.20.58.1380">
    <property type="match status" value="1"/>
</dbReference>
<dbReference type="InterPro" id="IPR007187">
    <property type="entry name" value="Nucleoporin_Nup133/Nup155_C"/>
</dbReference>
<comment type="subcellular location">
    <subcellularLocation>
        <location evidence="3">Membrane</location>
    </subcellularLocation>
    <subcellularLocation>
        <location evidence="2">Nucleus envelope</location>
    </subcellularLocation>
    <subcellularLocation>
        <location evidence="1">Plastid</location>
        <location evidence="1">Chloroplast</location>
    </subcellularLocation>
</comment>
<keyword evidence="7" id="KW-0934">Plastid</keyword>
<feature type="domain" description="Nucleoporin Nup133/Nup155-like C-terminal" evidence="17">
    <location>
        <begin position="1017"/>
        <end position="1160"/>
    </location>
</feature>
<evidence type="ECO:0000256" key="11">
    <source>
        <dbReference type="ARBA" id="ARBA00022989"/>
    </source>
</evidence>
<keyword evidence="12" id="KW-0811">Translocation</keyword>
<keyword evidence="10" id="KW-0653">Protein transport</keyword>
<comment type="caution">
    <text evidence="19">The sequence shown here is derived from an EMBL/GenBank/DDBJ whole genome shotgun (WGS) entry which is preliminary data.</text>
</comment>
<dbReference type="Gene3D" id="1.10.3460.10">
    <property type="entry name" value="Chlorophyll a/b binding protein domain"/>
    <property type="match status" value="1"/>
</dbReference>
<protein>
    <recommendedName>
        <fullName evidence="21">Chlorophyll a-b binding protein, chloroplastic</fullName>
    </recommendedName>
</protein>
<dbReference type="Proteomes" id="UP001472677">
    <property type="component" value="Unassembled WGS sequence"/>
</dbReference>
<keyword evidence="11" id="KW-1133">Transmembrane helix</keyword>
<evidence type="ECO:0000256" key="2">
    <source>
        <dbReference type="ARBA" id="ARBA00004259"/>
    </source>
</evidence>
<keyword evidence="5" id="KW-0813">Transport</keyword>
<proteinExistence type="inferred from homology"/>
<dbReference type="Pfam" id="PF00504">
    <property type="entry name" value="Chloroa_b-bind"/>
    <property type="match status" value="1"/>
</dbReference>
<evidence type="ECO:0000256" key="15">
    <source>
        <dbReference type="ARBA" id="ARBA00023242"/>
    </source>
</evidence>
<reference evidence="19 20" key="1">
    <citation type="journal article" date="2024" name="G3 (Bethesda)">
        <title>Genome assembly of Hibiscus sabdariffa L. provides insights into metabolisms of medicinal natural products.</title>
        <authorList>
            <person name="Kim T."/>
        </authorList>
    </citation>
    <scope>NUCLEOTIDE SEQUENCE [LARGE SCALE GENOMIC DNA]</scope>
    <source>
        <strain evidence="19">TK-2024</strain>
        <tissue evidence="19">Old leaves</tissue>
    </source>
</reference>
<evidence type="ECO:0000256" key="3">
    <source>
        <dbReference type="ARBA" id="ARBA00004370"/>
    </source>
</evidence>
<dbReference type="SUPFAM" id="SSF117289">
    <property type="entry name" value="Nucleoporin domain"/>
    <property type="match status" value="1"/>
</dbReference>
<dbReference type="Gene3D" id="2.130.10.10">
    <property type="entry name" value="YVTN repeat-like/Quinoprotein amine dehydrogenase"/>
    <property type="match status" value="1"/>
</dbReference>
<dbReference type="SUPFAM" id="SSF103511">
    <property type="entry name" value="Chlorophyll a-b binding protein"/>
    <property type="match status" value="1"/>
</dbReference>
<keyword evidence="9" id="KW-0509">mRNA transport</keyword>
<dbReference type="Pfam" id="PF08801">
    <property type="entry name" value="Nucleoporin_N"/>
    <property type="match status" value="1"/>
</dbReference>
<feature type="domain" description="Nucleoporin Nup133/Nup155-like N-terminal" evidence="18">
    <location>
        <begin position="81"/>
        <end position="540"/>
    </location>
</feature>
<comment type="similarity">
    <text evidence="4">Belongs to the nucleoporin Nup133 family.</text>
</comment>
<keyword evidence="13" id="KW-0793">Thylakoid</keyword>
<evidence type="ECO:0000256" key="5">
    <source>
        <dbReference type="ARBA" id="ARBA00022448"/>
    </source>
</evidence>
<evidence type="ECO:0000256" key="4">
    <source>
        <dbReference type="ARBA" id="ARBA00005569"/>
    </source>
</evidence>
<dbReference type="InterPro" id="IPR014908">
    <property type="entry name" value="Nucleoporin_Nup133/Nup155_N"/>
</dbReference>
<evidence type="ECO:0000313" key="19">
    <source>
        <dbReference type="EMBL" id="KAK8517853.1"/>
    </source>
</evidence>
<evidence type="ECO:0000256" key="16">
    <source>
        <dbReference type="SAM" id="MobiDB-lite"/>
    </source>
</evidence>
<dbReference type="Pfam" id="PF03177">
    <property type="entry name" value="Nucleoporin_C"/>
    <property type="match status" value="1"/>
</dbReference>
<organism evidence="19 20">
    <name type="scientific">Hibiscus sabdariffa</name>
    <name type="common">roselle</name>
    <dbReference type="NCBI Taxonomy" id="183260"/>
    <lineage>
        <taxon>Eukaryota</taxon>
        <taxon>Viridiplantae</taxon>
        <taxon>Streptophyta</taxon>
        <taxon>Embryophyta</taxon>
        <taxon>Tracheophyta</taxon>
        <taxon>Spermatophyta</taxon>
        <taxon>Magnoliopsida</taxon>
        <taxon>eudicotyledons</taxon>
        <taxon>Gunneridae</taxon>
        <taxon>Pentapetalae</taxon>
        <taxon>rosids</taxon>
        <taxon>malvids</taxon>
        <taxon>Malvales</taxon>
        <taxon>Malvaceae</taxon>
        <taxon>Malvoideae</taxon>
        <taxon>Hibiscus</taxon>
    </lineage>
</organism>
<feature type="region of interest" description="Disordered" evidence="16">
    <location>
        <begin position="1"/>
        <end position="60"/>
    </location>
</feature>
<keyword evidence="20" id="KW-1185">Reference proteome</keyword>
<evidence type="ECO:0000256" key="12">
    <source>
        <dbReference type="ARBA" id="ARBA00023010"/>
    </source>
</evidence>
<dbReference type="InterPro" id="IPR015943">
    <property type="entry name" value="WD40/YVTN_repeat-like_dom_sf"/>
</dbReference>
<dbReference type="InterPro" id="IPR037624">
    <property type="entry name" value="Nup133-like"/>
</dbReference>
<feature type="compositionally biased region" description="Polar residues" evidence="16">
    <location>
        <begin position="41"/>
        <end position="53"/>
    </location>
</feature>
<dbReference type="InterPro" id="IPR022796">
    <property type="entry name" value="Chloroa_b-bind"/>
</dbReference>
<evidence type="ECO:0000256" key="14">
    <source>
        <dbReference type="ARBA" id="ARBA00023136"/>
    </source>
</evidence>
<keyword evidence="8" id="KW-0812">Transmembrane</keyword>
<evidence type="ECO:0000256" key="7">
    <source>
        <dbReference type="ARBA" id="ARBA00022640"/>
    </source>
</evidence>
<evidence type="ECO:0000256" key="8">
    <source>
        <dbReference type="ARBA" id="ARBA00022692"/>
    </source>
</evidence>
<evidence type="ECO:0000256" key="6">
    <source>
        <dbReference type="ARBA" id="ARBA00022528"/>
    </source>
</evidence>
<evidence type="ECO:0000256" key="10">
    <source>
        <dbReference type="ARBA" id="ARBA00022927"/>
    </source>
</evidence>
<evidence type="ECO:0000259" key="17">
    <source>
        <dbReference type="Pfam" id="PF03177"/>
    </source>
</evidence>
<keyword evidence="14" id="KW-0472">Membrane</keyword>
<evidence type="ECO:0000256" key="1">
    <source>
        <dbReference type="ARBA" id="ARBA00004229"/>
    </source>
</evidence>
<evidence type="ECO:0000256" key="9">
    <source>
        <dbReference type="ARBA" id="ARBA00022816"/>
    </source>
</evidence>
<evidence type="ECO:0008006" key="21">
    <source>
        <dbReference type="Google" id="ProtNLM"/>
    </source>
</evidence>
<name>A0ABR2CGG3_9ROSI</name>
<gene>
    <name evidence="19" type="ORF">V6N12_016691</name>
</gene>
<dbReference type="EMBL" id="JBBPBM010000055">
    <property type="protein sequence ID" value="KAK8517853.1"/>
    <property type="molecule type" value="Genomic_DNA"/>
</dbReference>
<evidence type="ECO:0000256" key="13">
    <source>
        <dbReference type="ARBA" id="ARBA00023078"/>
    </source>
</evidence>
<keyword evidence="6" id="KW-0150">Chloroplast</keyword>
<dbReference type="PANTHER" id="PTHR13405">
    <property type="entry name" value="NUCLEAR PORE COMPLEX PROTEIN NUP133"/>
    <property type="match status" value="1"/>
</dbReference>
<accession>A0ABR2CGG3</accession>
<dbReference type="PANTHER" id="PTHR13405:SF11">
    <property type="entry name" value="NUCLEAR PORE COMPLEX PROTEIN NUP133"/>
    <property type="match status" value="1"/>
</dbReference>
<sequence>MFSPGLKRSKLSSQKERNVGANLRAPDSPATPLTENRKSADQTSIPDRPNTGTPAPWAPRLSVLARIPPANKNDKGDGIDPIKPVFVGEFPQVVHDEQTSFLQRRVPADVCISGGMDKGACLSWIIYGNKVFIWSYLSFAASKKCVTLEVPSDVLGNADSGRNSYPRNNWLLSVVNWDSISKVTNRVANSCCSAGIVMCNQKTRAVLFWSDIFADVVPAPVTTCVSSDESWVTSSRNDSNATPNKHAMSFAGSSSFNSLIASAIPGTQNACVALACCSSGELWKFYCSRSGIQLSKVHLNIQSLSSQGTGIVQPVGSKGYPRSMTWRLPNISISDSNRQFFLLTENEIQCFNIKLLPDLEVSKLWSQEIVGNDGDLGIKKDLAGQKRIWPLDLQVDDHGKVITVLVATFCKDRVSSSSYTQYSLLTMQYMSAVNNSSDFHERVLEKKAPIQVIIPKARVEDEDFLFSMRLRVGGKPSGSTIILSGEGTATVTHYHRNSTRLYQFDLPHDAGKVLDASVLPPTDDGEDGAWVVLTEKAGIWAIPEKAVLLGGVEPPERSLSRKGSSNEGSALEERRNLMFASNIVPRRASSDAWDAGGRQSTGMTGITRRTAQDEESEALLGQFFHEFLISGKVDGLLEKLKSSGAFERGGETNVFVRTSKSIVDTLAKHWTTTRGAEIVAMGIISAQLMDKQQKHNKYLQFLALSKCHEELCSGQRHSLQIILEHGEKLSAIIQLRELQNVISQNRSAGVGSTHSSFENQVSGALWDLIQLVGDRARRNTVLLMDRDNAEVFYSKVSDLEQVFHCLERHLEDIISMEQPVGFQIHRVCELSNACVTLLRAALDYKNENHLWYPPPEGLTPWYCQPVVRNGLWSIVSFMLQLLKETSELAMSAKSELYSNMEALAEVLLEASSGAINAKVERGEEHKGLLNEYWSRRDAILDSLYQQVKGFVEAGYQDLANNPEESKEEILRKLSSSLLSIAKRHEGYQTMWNICCDINDSGLLKNLMHESMGPRCGFSYFVFKQLYEKKQFSKLLRLGEEFQEELSIFLNHYQDLLWLHELFLHQFSAASETLHVLALSQDEGSISITEEEIDSDYANPVPTLTDRRRLLNLSKIAAFAGKDADSQVKVKRIEADLKILRLQEEIMEVLPTDDTKQRVEKQLLRPEELVELCLKSGSKELALQVFDVFAWTSSSFRKSHRNLLEECWKNAADQDPWSQLYEASVSEGWNDEETLQRLSETILFKASNRCYGPKAETIEDGFDEVLPLREENAEVAGLKDTRPSVEALLMQHRDFPYAGGIKTASDCVRRKSRWESTSDAAANSLLLTCTFPDPHQSSHPPFLHYNPNPVYTCHHHNTTQTDPNSKYSKPMATSAVQQSAFSGQTALKPANELLRKVGAVGGGRVSMRRTVKSAPTSIWYGPDRPKYLGPFSDQIPSYLTGEFPGDYGWDTAGLSADPETFAKNRELEVIHCRWAMLGALGCVFPEILSKNGVKFGEAVWFKAGSQIFSEGGLDYLGNPNLIHAQSILAIWACQVVLMGFVEGYRVGGGPLGEGLDPIYPGGAFDPLGLADDPDAFAELKVKEIKNGRLAMFSMFGFFVQAIVTGKGPIENLSDHLADPVTNNAWAYATNFVPGK</sequence>
<keyword evidence="15" id="KW-0539">Nucleus</keyword>
<evidence type="ECO:0000313" key="20">
    <source>
        <dbReference type="Proteomes" id="UP001472677"/>
    </source>
</evidence>